<organism evidence="1 2">
    <name type="scientific">Setaria digitata</name>
    <dbReference type="NCBI Taxonomy" id="48799"/>
    <lineage>
        <taxon>Eukaryota</taxon>
        <taxon>Metazoa</taxon>
        <taxon>Ecdysozoa</taxon>
        <taxon>Nematoda</taxon>
        <taxon>Chromadorea</taxon>
        <taxon>Rhabditida</taxon>
        <taxon>Spirurina</taxon>
        <taxon>Spiruromorpha</taxon>
        <taxon>Filarioidea</taxon>
        <taxon>Setariidae</taxon>
        <taxon>Setaria</taxon>
    </lineage>
</organism>
<dbReference type="Proteomes" id="UP000887581">
    <property type="component" value="Unplaced"/>
</dbReference>
<evidence type="ECO:0000313" key="1">
    <source>
        <dbReference type="Proteomes" id="UP000887581"/>
    </source>
</evidence>
<dbReference type="WBParaSite" id="sdigi.contig103.g4371.t1">
    <property type="protein sequence ID" value="sdigi.contig103.g4371.t1"/>
    <property type="gene ID" value="sdigi.contig103.g4371"/>
</dbReference>
<reference evidence="2" key="1">
    <citation type="submission" date="2022-11" db="UniProtKB">
        <authorList>
            <consortium name="WormBaseParasite"/>
        </authorList>
    </citation>
    <scope>IDENTIFICATION</scope>
</reference>
<accession>A0A915PC01</accession>
<sequence length="39" mass="4519">MFGTGTTFGELMIKHEMPWVFSIQPYVENRIGGEENRTD</sequence>
<proteinExistence type="predicted"/>
<evidence type="ECO:0000313" key="2">
    <source>
        <dbReference type="WBParaSite" id="sdigi.contig103.g4371.t1"/>
    </source>
</evidence>
<name>A0A915PC01_9BILA</name>
<keyword evidence="1" id="KW-1185">Reference proteome</keyword>
<dbReference type="AlphaFoldDB" id="A0A915PC01"/>
<protein>
    <submittedName>
        <fullName evidence="2">Uncharacterized protein</fullName>
    </submittedName>
</protein>